<reference evidence="1 2" key="1">
    <citation type="submission" date="2012-02" db="EMBL/GenBank/DDBJ databases">
        <title>Complete sequence of chromosome of Singulisphaera acidiphila DSM 18658.</title>
        <authorList>
            <consortium name="US DOE Joint Genome Institute (JGI-PGF)"/>
            <person name="Lucas S."/>
            <person name="Copeland A."/>
            <person name="Lapidus A."/>
            <person name="Glavina del Rio T."/>
            <person name="Dalin E."/>
            <person name="Tice H."/>
            <person name="Bruce D."/>
            <person name="Goodwin L."/>
            <person name="Pitluck S."/>
            <person name="Peters L."/>
            <person name="Ovchinnikova G."/>
            <person name="Chertkov O."/>
            <person name="Kyrpides N."/>
            <person name="Mavromatis K."/>
            <person name="Ivanova N."/>
            <person name="Brettin T."/>
            <person name="Detter J.C."/>
            <person name="Han C."/>
            <person name="Larimer F."/>
            <person name="Land M."/>
            <person name="Hauser L."/>
            <person name="Markowitz V."/>
            <person name="Cheng J.-F."/>
            <person name="Hugenholtz P."/>
            <person name="Woyke T."/>
            <person name="Wu D."/>
            <person name="Tindall B."/>
            <person name="Pomrenke H."/>
            <person name="Brambilla E."/>
            <person name="Klenk H.-P."/>
            <person name="Eisen J.A."/>
        </authorList>
    </citation>
    <scope>NUCLEOTIDE SEQUENCE [LARGE SCALE GENOMIC DNA]</scope>
    <source>
        <strain evidence="2">ATCC BAA-1392 / DSM 18658 / VKM B-2454 / MOB10</strain>
    </source>
</reference>
<dbReference type="STRING" id="886293.Sinac_6507"/>
<proteinExistence type="predicted"/>
<protein>
    <submittedName>
        <fullName evidence="1">Uncharacterized protein</fullName>
    </submittedName>
</protein>
<dbReference type="Proteomes" id="UP000010798">
    <property type="component" value="Chromosome"/>
</dbReference>
<dbReference type="EMBL" id="CP003364">
    <property type="protein sequence ID" value="AGA30583.1"/>
    <property type="molecule type" value="Genomic_DNA"/>
</dbReference>
<sequence>MCELVSPATDQGRRLVDPAEFVFPRVNVAN</sequence>
<dbReference type="AlphaFoldDB" id="L0DP02"/>
<keyword evidence="2" id="KW-1185">Reference proteome</keyword>
<dbReference type="HOGENOM" id="CLU_3405472_0_0_0"/>
<evidence type="ECO:0000313" key="1">
    <source>
        <dbReference type="EMBL" id="AGA30583.1"/>
    </source>
</evidence>
<name>L0DP02_SINAD</name>
<organism evidence="1 2">
    <name type="scientific">Singulisphaera acidiphila (strain ATCC BAA-1392 / DSM 18658 / VKM B-2454 / MOB10)</name>
    <dbReference type="NCBI Taxonomy" id="886293"/>
    <lineage>
        <taxon>Bacteria</taxon>
        <taxon>Pseudomonadati</taxon>
        <taxon>Planctomycetota</taxon>
        <taxon>Planctomycetia</taxon>
        <taxon>Isosphaerales</taxon>
        <taxon>Isosphaeraceae</taxon>
        <taxon>Singulisphaera</taxon>
    </lineage>
</organism>
<dbReference type="KEGG" id="saci:Sinac_6507"/>
<accession>L0DP02</accession>
<gene>
    <name evidence="1" type="ordered locus">Sinac_6507</name>
</gene>
<evidence type="ECO:0000313" key="2">
    <source>
        <dbReference type="Proteomes" id="UP000010798"/>
    </source>
</evidence>